<feature type="compositionally biased region" description="Low complexity" evidence="2">
    <location>
        <begin position="205"/>
        <end position="220"/>
    </location>
</feature>
<dbReference type="PROSITE" id="PS50853">
    <property type="entry name" value="FN3"/>
    <property type="match status" value="3"/>
</dbReference>
<dbReference type="FunCoup" id="E2BJ70">
    <property type="interactions" value="55"/>
</dbReference>
<feature type="compositionally biased region" description="Low complexity" evidence="2">
    <location>
        <begin position="1109"/>
        <end position="1120"/>
    </location>
</feature>
<proteinExistence type="predicted"/>
<feature type="compositionally biased region" description="Polar residues" evidence="2">
    <location>
        <begin position="1092"/>
        <end position="1101"/>
    </location>
</feature>
<dbReference type="EMBL" id="GL448558">
    <property type="protein sequence ID" value="EFN84220.1"/>
    <property type="molecule type" value="Genomic_DNA"/>
</dbReference>
<feature type="domain" description="Fibronectin type-III" evidence="5">
    <location>
        <begin position="1357"/>
        <end position="1461"/>
    </location>
</feature>
<dbReference type="GO" id="GO:0045597">
    <property type="term" value="P:positive regulation of cell differentiation"/>
    <property type="evidence" value="ECO:0007669"/>
    <property type="project" value="TreeGrafter"/>
</dbReference>
<dbReference type="InterPro" id="IPR003961">
    <property type="entry name" value="FN3_dom"/>
</dbReference>
<accession>E2BJ70</accession>
<feature type="region of interest" description="Disordered" evidence="2">
    <location>
        <begin position="1"/>
        <end position="46"/>
    </location>
</feature>
<feature type="transmembrane region" description="Helical" evidence="3">
    <location>
        <begin position="1585"/>
        <end position="1610"/>
    </location>
</feature>
<dbReference type="InParanoid" id="E2BJ70"/>
<evidence type="ECO:0000259" key="5">
    <source>
        <dbReference type="PROSITE" id="PS50853"/>
    </source>
</evidence>
<name>E2BJ70_HARSA</name>
<evidence type="ECO:0000256" key="3">
    <source>
        <dbReference type="SAM" id="Phobius"/>
    </source>
</evidence>
<keyword evidence="3" id="KW-1133">Transmembrane helix</keyword>
<evidence type="ECO:0000313" key="7">
    <source>
        <dbReference type="Proteomes" id="UP000008237"/>
    </source>
</evidence>
<dbReference type="PROSITE" id="PS50184">
    <property type="entry name" value="VWFC_2"/>
    <property type="match status" value="1"/>
</dbReference>
<feature type="region of interest" description="Disordered" evidence="2">
    <location>
        <begin position="770"/>
        <end position="942"/>
    </location>
</feature>
<dbReference type="SMART" id="SM00214">
    <property type="entry name" value="VWC"/>
    <property type="match status" value="4"/>
</dbReference>
<dbReference type="SMART" id="SM00060">
    <property type="entry name" value="FN3"/>
    <property type="match status" value="3"/>
</dbReference>
<feature type="compositionally biased region" description="Basic and acidic residues" evidence="2">
    <location>
        <begin position="873"/>
        <end position="897"/>
    </location>
</feature>
<keyword evidence="3" id="KW-0812">Transmembrane</keyword>
<dbReference type="Gene3D" id="2.60.40.10">
    <property type="entry name" value="Immunoglobulins"/>
    <property type="match status" value="3"/>
</dbReference>
<sequence length="1668" mass="182393">MVPSVPTATDPRARPVAVGGSDGSGGSGGDGDGTTTSSAEGNPAHRCCSALHLRPRHGSRTRRRERTGQSLAIGVLYASPPAVSPVCAEECGRMRVQERCFLLAVAGLCLLGGVAYSFTTADVEARITTTTPDSNDEAAARMQSPQTEARDETAESKSAYPTKEIDIKATTEAKKKPVVDFKVKSDQKYQKPISKDDDAKRPADADVSTTLSMSPTTSSMKPDHSSATTKPMDAAGVTIPFLFRGEPIVGVTASVPTSDSPTVQDTMSSIAETARVTEETTSSRGRALNISAPEPTNSLHANITDLSDVSMDEDDKEVEGGEYVASHNETSVNISSTLLPKVAVCVDGNRTYSLGEKVVRGCEEKCVCTENGIVNCQPLCVHPYVRAGKGIEDPLCQEKTLTEEPCCAVILCAADSAPEPEETCVFGNQTVARGQRVEDGCSRVCICEAGGHLKCQARCPPNESSSIVNQHDRCVALADPRDPCCTITLCDVTLGDHEIKAENSTDLSVHLMDVKVLNSTAIKLRLSAKNPQDVVIEISQNNHVWRQQKPDKDGIVSTLEPAHTYYVRVAEGARTSPAIQVFLPAEVVKVTNVTHTEKMSDKNSCYYRGKSYKLDAEWYDECIYFCVCMENGKNECASIQCPTDFGLDVLDPHCVDWETVPADFVPKAPNCCPQEVRCRNNGSCLYNDVVYDNWSRLPMNVTGCENDCFCEMGNVSCRAACNPVPALPPANLQCPYPPIVTTHPDNPCCLQWSCPPSPAHSTLPGMNVTTAYPGPLATDTFDRQTIDSSKRPNNKSETLRPSQEPERGASSLWQDPKTYKTQPDVTTHGLPHYPMDPGHPTVPYNGPYSPDYVPTHPTVENVFHLPEKPMSPPKEKSKSKSDSKKPVEPVKPHKETIDQYFPGPLAPNRFPDKGSTSTSPYSVNENQHVPGSVNPNKLPPQQKTHLIDQPQFIPLNPHPDTSAVSDFPYVSNNKGGIPPIGLNGQFDSPAAGLSPYRGPVPVKPDTVDPNIIVPTLPKKKATPSDLFIDMDKSKAPPAVLPGLPKQGQRNPEQEILPEQLYHLINLHPGLHQLDQVPPSGHPGLYDLHQQISGQKQPSNDRGQSDFFGTPASASKKAATKPPRIFAQKNENGQTTYHIHTPDIPSSPQQIEELLAHISQHDPNPGPFQHYPGQPAIPHNVPNGPPPPTLPLHIDAHIPHSGLTHLNHPFAAQTPNQSGLDHNIVPPGFPLAGGIPGFQAGPPSNEVTVQILEALDEHTVRLVFTVPQVLVGLHGRVELRYTSDKTNFDPSMWKLQVFAPPHDLIATQQLEFELGDLKPMTEYKVKITVRLNDLNNSPSSKIYSVRTLEKRAEETTLPPQIPIDAELRAMETNSSWVNVMWKKFTDYELQFIDGVQLRYKEHDGKVYAATPLIHRSVTNYVIENLRPATKYEVGIYFIPFAGQTTELISEKTINVTTSMEPDPYSFDVKVEIKTVKSTDVEVSWSGVPYPEDKYVNIYRAIYQSDTGKEDTSTFKIAKRDSHAKTVISDLKPGTRYRLWLEIYLTNGRIKKSNVQDFVTKPGVLLPATVSQQAGKLASFPLHEGDYYGPLVIVAIVASLAILSTLILLMMLMKRRTSSKADISPRKTTSAYDNPSYKTCEDAVTISNGRNKITSDHEMTTINSNAKEAA</sequence>
<dbReference type="CDD" id="cd00063">
    <property type="entry name" value="FN3"/>
    <property type="match status" value="2"/>
</dbReference>
<dbReference type="InterPro" id="IPR050941">
    <property type="entry name" value="CCN"/>
</dbReference>
<feature type="region of interest" description="Disordered" evidence="2">
    <location>
        <begin position="129"/>
        <end position="163"/>
    </location>
</feature>
<evidence type="ECO:0000259" key="4">
    <source>
        <dbReference type="PROSITE" id="PS50184"/>
    </source>
</evidence>
<dbReference type="PANTHER" id="PTHR11348">
    <property type="entry name" value="CONNECTIVE TISSUE GROWTH FACTOR-RELATED"/>
    <property type="match status" value="1"/>
</dbReference>
<dbReference type="OMA" id="HMNEPEN"/>
<dbReference type="InterPro" id="IPR001007">
    <property type="entry name" value="VWF_dom"/>
</dbReference>
<keyword evidence="1" id="KW-0732">Signal</keyword>
<dbReference type="GO" id="GO:0005178">
    <property type="term" value="F:integrin binding"/>
    <property type="evidence" value="ECO:0007669"/>
    <property type="project" value="TreeGrafter"/>
</dbReference>
<reference evidence="6 7" key="1">
    <citation type="journal article" date="2010" name="Science">
        <title>Genomic comparison of the ants Camponotus floridanus and Harpegnathos saltator.</title>
        <authorList>
            <person name="Bonasio R."/>
            <person name="Zhang G."/>
            <person name="Ye C."/>
            <person name="Mutti N.S."/>
            <person name="Fang X."/>
            <person name="Qin N."/>
            <person name="Donahue G."/>
            <person name="Yang P."/>
            <person name="Li Q."/>
            <person name="Li C."/>
            <person name="Zhang P."/>
            <person name="Huang Z."/>
            <person name="Berger S.L."/>
            <person name="Reinberg D."/>
            <person name="Wang J."/>
            <person name="Liebig J."/>
        </authorList>
    </citation>
    <scope>NUCLEOTIDE SEQUENCE [LARGE SCALE GENOMIC DNA]</scope>
    <source>
        <strain evidence="6 7">R22 G/1</strain>
    </source>
</reference>
<dbReference type="GO" id="GO:0005615">
    <property type="term" value="C:extracellular space"/>
    <property type="evidence" value="ECO:0007669"/>
    <property type="project" value="TreeGrafter"/>
</dbReference>
<feature type="compositionally biased region" description="Gly residues" evidence="2">
    <location>
        <begin position="20"/>
        <end position="32"/>
    </location>
</feature>
<evidence type="ECO:0000313" key="6">
    <source>
        <dbReference type="EMBL" id="EFN84220.1"/>
    </source>
</evidence>
<feature type="transmembrane region" description="Helical" evidence="3">
    <location>
        <begin position="100"/>
        <end position="118"/>
    </location>
</feature>
<dbReference type="OrthoDB" id="6022609at2759"/>
<gene>
    <name evidence="6" type="ORF">EAI_10008</name>
</gene>
<feature type="compositionally biased region" description="Basic and acidic residues" evidence="2">
    <location>
        <begin position="186"/>
        <end position="204"/>
    </location>
</feature>
<dbReference type="SUPFAM" id="SSF49265">
    <property type="entry name" value="Fibronectin type III"/>
    <property type="match status" value="1"/>
</dbReference>
<keyword evidence="7" id="KW-1185">Reference proteome</keyword>
<organism evidence="7">
    <name type="scientific">Harpegnathos saltator</name>
    <name type="common">Jerdon's jumping ant</name>
    <dbReference type="NCBI Taxonomy" id="610380"/>
    <lineage>
        <taxon>Eukaryota</taxon>
        <taxon>Metazoa</taxon>
        <taxon>Ecdysozoa</taxon>
        <taxon>Arthropoda</taxon>
        <taxon>Hexapoda</taxon>
        <taxon>Insecta</taxon>
        <taxon>Pterygota</taxon>
        <taxon>Neoptera</taxon>
        <taxon>Endopterygota</taxon>
        <taxon>Hymenoptera</taxon>
        <taxon>Apocrita</taxon>
        <taxon>Aculeata</taxon>
        <taxon>Formicoidea</taxon>
        <taxon>Formicidae</taxon>
        <taxon>Ponerinae</taxon>
        <taxon>Ponerini</taxon>
        <taxon>Harpegnathos</taxon>
    </lineage>
</organism>
<evidence type="ECO:0000256" key="1">
    <source>
        <dbReference type="ARBA" id="ARBA00022729"/>
    </source>
</evidence>
<feature type="region of interest" description="Disordered" evidence="2">
    <location>
        <begin position="1092"/>
        <end position="1120"/>
    </location>
</feature>
<evidence type="ECO:0000256" key="2">
    <source>
        <dbReference type="SAM" id="MobiDB-lite"/>
    </source>
</evidence>
<dbReference type="GO" id="GO:0007155">
    <property type="term" value="P:cell adhesion"/>
    <property type="evidence" value="ECO:0007669"/>
    <property type="project" value="TreeGrafter"/>
</dbReference>
<feature type="region of interest" description="Disordered" evidence="2">
    <location>
        <begin position="186"/>
        <end position="231"/>
    </location>
</feature>
<protein>
    <submittedName>
        <fullName evidence="6">Putative epidermal cell surface receptor</fullName>
    </submittedName>
</protein>
<feature type="compositionally biased region" description="Polar residues" evidence="2">
    <location>
        <begin position="914"/>
        <end position="942"/>
    </location>
</feature>
<feature type="region of interest" description="Disordered" evidence="2">
    <location>
        <begin position="278"/>
        <end position="299"/>
    </location>
</feature>
<dbReference type="InterPro" id="IPR013783">
    <property type="entry name" value="Ig-like_fold"/>
</dbReference>
<dbReference type="InterPro" id="IPR036116">
    <property type="entry name" value="FN3_sf"/>
</dbReference>
<feature type="domain" description="Fibronectin type-III" evidence="5">
    <location>
        <begin position="1465"/>
        <end position="1561"/>
    </location>
</feature>
<keyword evidence="3" id="KW-0472">Membrane</keyword>
<feature type="domain" description="VWFC" evidence="4">
    <location>
        <begin position="603"/>
        <end position="679"/>
    </location>
</feature>
<keyword evidence="6" id="KW-0675">Receptor</keyword>
<feature type="compositionally biased region" description="Basic and acidic residues" evidence="2">
    <location>
        <begin position="780"/>
        <end position="790"/>
    </location>
</feature>
<dbReference type="Proteomes" id="UP000008237">
    <property type="component" value="Unassembled WGS sequence"/>
</dbReference>
<dbReference type="PANTHER" id="PTHR11348:SF34">
    <property type="entry name" value="EPIDERMAL CELL SURFACE RECEPTOR-RELATED"/>
    <property type="match status" value="1"/>
</dbReference>
<feature type="domain" description="Fibronectin type-III" evidence="5">
    <location>
        <begin position="1241"/>
        <end position="1349"/>
    </location>
</feature>
<dbReference type="STRING" id="610380.E2BJ70"/>